<organism evidence="1">
    <name type="scientific">Zea mays</name>
    <name type="common">Maize</name>
    <dbReference type="NCBI Taxonomy" id="4577"/>
    <lineage>
        <taxon>Eukaryota</taxon>
        <taxon>Viridiplantae</taxon>
        <taxon>Streptophyta</taxon>
        <taxon>Embryophyta</taxon>
        <taxon>Tracheophyta</taxon>
        <taxon>Spermatophyta</taxon>
        <taxon>Magnoliopsida</taxon>
        <taxon>Liliopsida</taxon>
        <taxon>Poales</taxon>
        <taxon>Poaceae</taxon>
        <taxon>PACMAD clade</taxon>
        <taxon>Panicoideae</taxon>
        <taxon>Andropogonodae</taxon>
        <taxon>Andropogoneae</taxon>
        <taxon>Tripsacinae</taxon>
        <taxon>Zea</taxon>
    </lineage>
</organism>
<proteinExistence type="evidence at transcript level"/>
<name>C0PMC7_MAIZE</name>
<sequence>MGYDVTCAVVLDAWCVLLPCSTRRPGGSVVSGMDDVFGVQHHWCLLF</sequence>
<accession>C0PMC7</accession>
<dbReference type="EMBL" id="BT069446">
    <property type="protein sequence ID" value="ACN36343.1"/>
    <property type="molecule type" value="mRNA"/>
</dbReference>
<reference evidence="1" key="1">
    <citation type="journal article" date="2009" name="PLoS Genet.">
        <title>Sequencing, mapping, and analysis of 27,455 maize full-length cDNAs.</title>
        <authorList>
            <person name="Soderlund C."/>
            <person name="Descour A."/>
            <person name="Kudrna D."/>
            <person name="Bomhoff M."/>
            <person name="Boyd L."/>
            <person name="Currie J."/>
            <person name="Angelova A."/>
            <person name="Collura K."/>
            <person name="Wissotski M."/>
            <person name="Ashley E."/>
            <person name="Morrow D."/>
            <person name="Fernandes J."/>
            <person name="Walbot V."/>
            <person name="Yu Y."/>
        </authorList>
    </citation>
    <scope>NUCLEOTIDE SEQUENCE</scope>
    <source>
        <strain evidence="1">B73</strain>
    </source>
</reference>
<evidence type="ECO:0000313" key="1">
    <source>
        <dbReference type="EMBL" id="ACN36343.1"/>
    </source>
</evidence>
<protein>
    <submittedName>
        <fullName evidence="1">Uncharacterized protein</fullName>
    </submittedName>
</protein>
<dbReference type="AlphaFoldDB" id="C0PMC7"/>